<evidence type="ECO:0000313" key="1">
    <source>
        <dbReference type="EMBL" id="EHA51698.1"/>
    </source>
</evidence>
<organism evidence="1 2">
    <name type="scientific">Pyricularia oryzae (strain 70-15 / ATCC MYA-4617 / FGSC 8958)</name>
    <name type="common">Rice blast fungus</name>
    <name type="synonym">Magnaporthe oryzae</name>
    <dbReference type="NCBI Taxonomy" id="242507"/>
    <lineage>
        <taxon>Eukaryota</taxon>
        <taxon>Fungi</taxon>
        <taxon>Dikarya</taxon>
        <taxon>Ascomycota</taxon>
        <taxon>Pezizomycotina</taxon>
        <taxon>Sordariomycetes</taxon>
        <taxon>Sordariomycetidae</taxon>
        <taxon>Magnaporthales</taxon>
        <taxon>Pyriculariaceae</taxon>
        <taxon>Pyricularia</taxon>
    </lineage>
</organism>
<gene>
    <name evidence="1" type="ORF">MGG_16662</name>
</gene>
<reference key="2">
    <citation type="submission" date="2011-05" db="EMBL/GenBank/DDBJ databases">
        <title>The Genome Sequence of Magnaporthe oryzae 70-15.</title>
        <authorList>
            <consortium name="The Broad Institute Genome Sequencing Platform"/>
            <person name="Ma L.-J."/>
            <person name="Dead R."/>
            <person name="Young S.K."/>
            <person name="Zeng Q."/>
            <person name="Gargeya S."/>
            <person name="Fitzgerald M."/>
            <person name="Haas B."/>
            <person name="Abouelleil A."/>
            <person name="Alvarado L."/>
            <person name="Arachchi H.M."/>
            <person name="Berlin A."/>
            <person name="Brown A."/>
            <person name="Chapman S.B."/>
            <person name="Chen Z."/>
            <person name="Dunbar C."/>
            <person name="Freedman E."/>
            <person name="Gearin G."/>
            <person name="Gellesch M."/>
            <person name="Goldberg J."/>
            <person name="Griggs A."/>
            <person name="Gujja S."/>
            <person name="Heiman D."/>
            <person name="Howarth C."/>
            <person name="Larson L."/>
            <person name="Lui A."/>
            <person name="MacDonald P.J.P."/>
            <person name="Mehta T."/>
            <person name="Montmayeur A."/>
            <person name="Murphy C."/>
            <person name="Neiman D."/>
            <person name="Pearson M."/>
            <person name="Priest M."/>
            <person name="Roberts A."/>
            <person name="Saif S."/>
            <person name="Shea T."/>
            <person name="Shenoy N."/>
            <person name="Sisk P."/>
            <person name="Stolte C."/>
            <person name="Sykes S."/>
            <person name="Yandava C."/>
            <person name="Wortman J."/>
            <person name="Nusbaum C."/>
            <person name="Birren B."/>
        </authorList>
    </citation>
    <scope>NUCLEOTIDE SEQUENCE</scope>
    <source>
        <strain>70-15</strain>
    </source>
</reference>
<evidence type="ECO:0000313" key="2">
    <source>
        <dbReference type="Proteomes" id="UP000009058"/>
    </source>
</evidence>
<keyword evidence="2" id="KW-1185">Reference proteome</keyword>
<dbReference type="GeneID" id="12987073"/>
<reference evidence="1 2" key="1">
    <citation type="journal article" date="2005" name="Nature">
        <title>The genome sequence of the rice blast fungus Magnaporthe grisea.</title>
        <authorList>
            <person name="Dean R.A."/>
            <person name="Talbot N.J."/>
            <person name="Ebbole D.J."/>
            <person name="Farman M.L."/>
            <person name="Mitchell T.K."/>
            <person name="Orbach M.J."/>
            <person name="Thon M."/>
            <person name="Kulkarni R."/>
            <person name="Xu J.R."/>
            <person name="Pan H."/>
            <person name="Read N.D."/>
            <person name="Lee Y.H."/>
            <person name="Carbone I."/>
            <person name="Brown D."/>
            <person name="Oh Y.Y."/>
            <person name="Donofrio N."/>
            <person name="Jeong J.S."/>
            <person name="Soanes D.M."/>
            <person name="Djonovic S."/>
            <person name="Kolomiets E."/>
            <person name="Rehmeyer C."/>
            <person name="Li W."/>
            <person name="Harding M."/>
            <person name="Kim S."/>
            <person name="Lebrun M.H."/>
            <person name="Bohnert H."/>
            <person name="Coughlan S."/>
            <person name="Butler J."/>
            <person name="Calvo S."/>
            <person name="Ma L.J."/>
            <person name="Nicol R."/>
            <person name="Purcell S."/>
            <person name="Nusbaum C."/>
            <person name="Galagan J.E."/>
            <person name="Birren B.W."/>
        </authorList>
    </citation>
    <scope>NUCLEOTIDE SEQUENCE [LARGE SCALE GENOMIC DNA]</scope>
    <source>
        <strain evidence="2">70-15 / ATCC MYA-4617 / FGSC 8958</strain>
    </source>
</reference>
<accession>G4N2I9</accession>
<proteinExistence type="predicted"/>
<dbReference type="InParanoid" id="G4N2I9"/>
<dbReference type="HOGENOM" id="CLU_2278020_0_0_1"/>
<dbReference type="RefSeq" id="XP_003711505.1">
    <property type="nucleotide sequence ID" value="XM_003711457.1"/>
</dbReference>
<dbReference type="VEuPathDB" id="FungiDB:MGG_16662"/>
<sequence>MWSPTLLQALMIGVTIGREFARSKPGTLSKTPIVTPSLLNVLAMGTVKTSLTIILTLTLIKSVKKSLSSNITSLCPATRRRILHGRKGSRDKSRGWVAIWSD</sequence>
<dbReference type="EMBL" id="CM001233">
    <property type="protein sequence ID" value="EHA51698.1"/>
    <property type="molecule type" value="Genomic_DNA"/>
</dbReference>
<dbReference type="KEGG" id="mgr:MGG_16662"/>
<protein>
    <submittedName>
        <fullName evidence="1">Uncharacterized protein</fullName>
    </submittedName>
</protein>
<name>G4N2I9_PYRO7</name>
<dbReference type="AlphaFoldDB" id="G4N2I9"/>
<dbReference type="Proteomes" id="UP000009058">
    <property type="component" value="Chromosome 3"/>
</dbReference>